<evidence type="ECO:0000313" key="5">
    <source>
        <dbReference type="EMBL" id="KAF7262447.1"/>
    </source>
</evidence>
<feature type="region of interest" description="Disordered" evidence="3">
    <location>
        <begin position="1803"/>
        <end position="1867"/>
    </location>
</feature>
<dbReference type="Proteomes" id="UP000822476">
    <property type="component" value="Unassembled WGS sequence"/>
</dbReference>
<feature type="compositionally biased region" description="Polar residues" evidence="3">
    <location>
        <begin position="1132"/>
        <end position="1147"/>
    </location>
</feature>
<feature type="region of interest" description="Disordered" evidence="3">
    <location>
        <begin position="1740"/>
        <end position="1778"/>
    </location>
</feature>
<feature type="region of interest" description="Disordered" evidence="3">
    <location>
        <begin position="166"/>
        <end position="214"/>
    </location>
</feature>
<feature type="compositionally biased region" description="Polar residues" evidence="3">
    <location>
        <begin position="726"/>
        <end position="739"/>
    </location>
</feature>
<dbReference type="GO" id="GO:0005737">
    <property type="term" value="C:cytoplasm"/>
    <property type="evidence" value="ECO:0007669"/>
    <property type="project" value="InterPro"/>
</dbReference>
<dbReference type="InterPro" id="IPR046349">
    <property type="entry name" value="C1-like_sf"/>
</dbReference>
<dbReference type="SUPFAM" id="SSF48097">
    <property type="entry name" value="Regulator of G-protein signaling, RGS"/>
    <property type="match status" value="1"/>
</dbReference>
<feature type="compositionally biased region" description="Polar residues" evidence="3">
    <location>
        <begin position="1839"/>
        <end position="1861"/>
    </location>
</feature>
<accession>A0A8S9ZCT1</accession>
<evidence type="ECO:0000313" key="6">
    <source>
        <dbReference type="Proteomes" id="UP000822476"/>
    </source>
</evidence>
<feature type="region of interest" description="Disordered" evidence="3">
    <location>
        <begin position="1117"/>
        <end position="1147"/>
    </location>
</feature>
<keyword evidence="1" id="KW-0479">Metal-binding</keyword>
<feature type="region of interest" description="Disordered" evidence="3">
    <location>
        <begin position="1295"/>
        <end position="1361"/>
    </location>
</feature>
<dbReference type="PANTHER" id="PTHR45872">
    <property type="entry name" value="RHO GUANINE NUCLEOTIDE EXCHANGE FACTOR 2, ISOFORM D"/>
    <property type="match status" value="1"/>
</dbReference>
<evidence type="ECO:0000256" key="2">
    <source>
        <dbReference type="ARBA" id="ARBA00022833"/>
    </source>
</evidence>
<dbReference type="InterPro" id="IPR015212">
    <property type="entry name" value="RGS-like_dom"/>
</dbReference>
<feature type="compositionally biased region" description="Polar residues" evidence="3">
    <location>
        <begin position="189"/>
        <end position="211"/>
    </location>
</feature>
<keyword evidence="2" id="KW-0862">Zinc</keyword>
<dbReference type="GO" id="GO:0001664">
    <property type="term" value="F:G protein-coupled receptor binding"/>
    <property type="evidence" value="ECO:0007669"/>
    <property type="project" value="TreeGrafter"/>
</dbReference>
<dbReference type="InterPro" id="IPR044926">
    <property type="entry name" value="RGS_subdomain_2"/>
</dbReference>
<feature type="compositionally biased region" description="Basic and acidic residues" evidence="3">
    <location>
        <begin position="1330"/>
        <end position="1343"/>
    </location>
</feature>
<keyword evidence="6" id="KW-1185">Reference proteome</keyword>
<gene>
    <name evidence="5" type="ORF">EG68_00298</name>
</gene>
<dbReference type="PROSITE" id="PS00479">
    <property type="entry name" value="ZF_DAG_PE_1"/>
    <property type="match status" value="1"/>
</dbReference>
<protein>
    <recommendedName>
        <fullName evidence="4">Phorbol-ester/DAG-type domain-containing protein</fullName>
    </recommendedName>
</protein>
<dbReference type="Pfam" id="PF09128">
    <property type="entry name" value="RGS-like"/>
    <property type="match status" value="1"/>
</dbReference>
<feature type="region of interest" description="Disordered" evidence="3">
    <location>
        <begin position="669"/>
        <end position="739"/>
    </location>
</feature>
<evidence type="ECO:0000256" key="3">
    <source>
        <dbReference type="SAM" id="MobiDB-lite"/>
    </source>
</evidence>
<dbReference type="Gene3D" id="3.30.60.20">
    <property type="match status" value="1"/>
</dbReference>
<dbReference type="GO" id="GO:0005085">
    <property type="term" value="F:guanyl-nucleotide exchange factor activity"/>
    <property type="evidence" value="ECO:0007669"/>
    <property type="project" value="InterPro"/>
</dbReference>
<feature type="compositionally biased region" description="Polar residues" evidence="3">
    <location>
        <begin position="1347"/>
        <end position="1360"/>
    </location>
</feature>
<dbReference type="Gene3D" id="1.10.167.10">
    <property type="entry name" value="Regulator of G-protein Signalling 4, domain 2"/>
    <property type="match status" value="1"/>
</dbReference>
<comment type="caution">
    <text evidence="5">The sequence shown here is derived from an EMBL/GenBank/DDBJ whole genome shotgun (WGS) entry which is preliminary data.</text>
</comment>
<feature type="compositionally biased region" description="Basic and acidic residues" evidence="3">
    <location>
        <begin position="115"/>
        <end position="124"/>
    </location>
</feature>
<sequence length="1867" mass="204206">MSTNSAMWHRSNGLATCFTVVGTLEQPFWLASHPFELEDHSPPAYSFTVPCKGFSTRRSRRKTANIAPNQDDPTIAANQNSNNNNSKVKHSKGAQLPPPMPGASGFLRSRPSFGRTDRNLKERPMSAGPGTLTDLTSKRGSLKESPLSAHLENEGAILAASVPEDCMSPSPTSVELSKPSEAPAVGSEEVSSNVDNHSSQMDTSTFKTSDPPSGYVMGRNFDDESDDDLHIREELSNLSSLFDRASVVLNSPAKCGVFINYLFTQNRDVAPTLFYLVNQYFQHSLRVQKELAKDQKRLCIEIFSTFLHEKSPLRLDIPTPIVRTTLERIQAGAGVNTFKEAAEAALNIVQSQLSKLAQEIRYGMDTWKPPQTVNLLIPRTREEELAIFELCLTPRLLALQQQVTNANSASGESLAVQSDKLPLTSSGSPFAPEDLALALSISLATVFQYFSVPGLASNTSPDSVETLSSAGSSFRSSLFARSVENLSASGVANVTGSVAGGLSVAGSGLWNKLPHFCAKLKQKSHGNPFSTRKVKYKGHTVHERAFEQLVDCWVCGQLLWGLAPQGLACSNCDLSVHNKCKLNIRETCTKDGRKSGLWNVTALLNTNGTQPAFTRTNSVLVPPQHSRITDAVSDNATVATADSSGAAIAVLDQVITPNSASAEMTVFPLSESSPVAPTRSESRVSDIVGDGDASRRNKSFGDDQHLGADARLVSRMRNRFERGENESVTPPSRSDSLASTNSALVDHVLTLDRAVDPSGSSSSAAMDAVPELVTTNWSDDPEMIAGESFEAAVELRRQFPDYQMPAKGSKSEEYIRTLCLLEFHQKTQFMVRHLKQYDYLLLRRWPPEHHRLAQELCLDRIPILIRLFRSLVACIDATKTRQGYVGMAEAILAWLTDNSSANLKLWARHCQALSCTNMLDCVNKWVRDYSQRHPNVIPLLQTRHNKIELIDGLKHMRILYFNLPMIANNIVKDLDKKTKSFKDEAKVWQKIYAHLVSLPQTIDDVCMPLVKRINSCQLHSSLDKKDAVFRQQNTTIAPFQDLLLNFPRMLFRFWVVAHDEVAVDKLTVTSANKVNHDYIRERTDMLIILLHNALMLLVKDNDRFLLRAFKATREHAGGGGVSGGSGGGGSSTAERTASVSSPLANTNSDRVSLVGTSHLSSASFSSAISTLHSPSFSIPTGSLGSASGAALYGTLTGAPLSPVNTGGLVNTVANMAGAGMHERTGGGGSNILKLAPILSLHNMFTSCGEKFGDEHLLNIITMDPTVLVRVLFYKEKQRQHWFTLLKELSSIAARPISSSQTQQQQQRTRYPIVASRSISPPQSLTPPSAHVEKPRKELERVGEAESNLESASDGDSNLNEQFLPDADEKHTLERSGSIASMGELISSADRVHMSINACNRINQQMRHALCELFGVSEDEYITMCQNIDLKCVHNLNDLVLLQVELTHKWLAYLSRTVALALQRRCGTADLSVSSTQRLAGSSLFSGSEASLICTQKRRSVFSLSEEYRREQDEHETDQNVMNPTVCLTVHTKPTDVGELLRSPLTASSPNLDQLDKQPSSMQRGRHALVTVHDRRRSQRRTNRSSSVIDLKTGVDTVSKCRLEQISHLASQIVEAVNRFKVLTEKLQLTETLDRPISLRSYGVLGESTDLEGPAAIIHAPTLPSHDPHADTLLPESRERSETLRPVVDQPSSDIQPVVDELGNETAPINLQVVSEPLLCTTLPDAVCSDDVLCVVDSVRDSGCVPSTTDDDEESTSGDHPDMIGHPPTPVEETDAQRTPTMTTTGGDMAEVLLNMNVDETETISAQSSADCQSELVDHTSEEDPQPVDPMLPNCPENHSGPNGQTSVGRNDSQKSTTSSGFVESGED</sequence>
<evidence type="ECO:0000256" key="1">
    <source>
        <dbReference type="ARBA" id="ARBA00022723"/>
    </source>
</evidence>
<feature type="compositionally biased region" description="Gly residues" evidence="3">
    <location>
        <begin position="1117"/>
        <end position="1130"/>
    </location>
</feature>
<dbReference type="PANTHER" id="PTHR45872:SF2">
    <property type="entry name" value="RHO GUANINE NUCLEOTIDE EXCHANGE FACTOR 2, ISOFORM D"/>
    <property type="match status" value="1"/>
</dbReference>
<dbReference type="SUPFAM" id="SSF57889">
    <property type="entry name" value="Cysteine-rich domain"/>
    <property type="match status" value="1"/>
</dbReference>
<dbReference type="PROSITE" id="PS50081">
    <property type="entry name" value="ZF_DAG_PE_2"/>
    <property type="match status" value="1"/>
</dbReference>
<dbReference type="EMBL" id="JTDE01000062">
    <property type="protein sequence ID" value="KAF7262447.1"/>
    <property type="molecule type" value="Genomic_DNA"/>
</dbReference>
<reference evidence="5" key="1">
    <citation type="submission" date="2019-07" db="EMBL/GenBank/DDBJ databases">
        <title>Annotation for the trematode Paragonimus miyazaki's.</title>
        <authorList>
            <person name="Choi Y.-J."/>
        </authorList>
    </citation>
    <scope>NUCLEOTIDE SEQUENCE</scope>
    <source>
        <strain evidence="5">Japan</strain>
    </source>
</reference>
<feature type="compositionally biased region" description="Basic and acidic residues" evidence="3">
    <location>
        <begin position="692"/>
        <end position="708"/>
    </location>
</feature>
<dbReference type="InterPro" id="IPR036305">
    <property type="entry name" value="RGS_sf"/>
</dbReference>
<feature type="region of interest" description="Disordered" evidence="3">
    <location>
        <begin position="56"/>
        <end position="146"/>
    </location>
</feature>
<dbReference type="Pfam" id="PF00130">
    <property type="entry name" value="C1_1"/>
    <property type="match status" value="1"/>
</dbReference>
<dbReference type="OrthoDB" id="6270916at2759"/>
<feature type="compositionally biased region" description="Polar residues" evidence="3">
    <location>
        <begin position="1544"/>
        <end position="1562"/>
    </location>
</feature>
<dbReference type="InterPro" id="IPR002219">
    <property type="entry name" value="PKC_DAG/PE"/>
</dbReference>
<proteinExistence type="predicted"/>
<feature type="region of interest" description="Disordered" evidence="3">
    <location>
        <begin position="1542"/>
        <end position="1565"/>
    </location>
</feature>
<evidence type="ECO:0000259" key="4">
    <source>
        <dbReference type="PROSITE" id="PS50081"/>
    </source>
</evidence>
<dbReference type="GO" id="GO:0007186">
    <property type="term" value="P:G protein-coupled receptor signaling pathway"/>
    <property type="evidence" value="ECO:0007669"/>
    <property type="project" value="TreeGrafter"/>
</dbReference>
<feature type="compositionally biased region" description="Low complexity" evidence="3">
    <location>
        <begin position="1297"/>
        <end position="1309"/>
    </location>
</feature>
<feature type="domain" description="Phorbol-ester/DAG-type" evidence="4">
    <location>
        <begin position="538"/>
        <end position="588"/>
    </location>
</feature>
<feature type="compositionally biased region" description="Polar residues" evidence="3">
    <location>
        <begin position="1316"/>
        <end position="1326"/>
    </location>
</feature>
<organism evidence="5 6">
    <name type="scientific">Paragonimus skrjabini miyazakii</name>
    <dbReference type="NCBI Taxonomy" id="59628"/>
    <lineage>
        <taxon>Eukaryota</taxon>
        <taxon>Metazoa</taxon>
        <taxon>Spiralia</taxon>
        <taxon>Lophotrochozoa</taxon>
        <taxon>Platyhelminthes</taxon>
        <taxon>Trematoda</taxon>
        <taxon>Digenea</taxon>
        <taxon>Plagiorchiida</taxon>
        <taxon>Troglotremata</taxon>
        <taxon>Troglotrematidae</taxon>
        <taxon>Paragonimus</taxon>
    </lineage>
</organism>
<dbReference type="SMART" id="SM00109">
    <property type="entry name" value="C1"/>
    <property type="match status" value="1"/>
</dbReference>
<dbReference type="GO" id="GO:0046872">
    <property type="term" value="F:metal ion binding"/>
    <property type="evidence" value="ECO:0007669"/>
    <property type="project" value="UniProtKB-KW"/>
</dbReference>
<name>A0A8S9ZCT1_9TREM</name>